<dbReference type="EMBL" id="JAZAVK010000009">
    <property type="protein sequence ID" value="KAK7431821.1"/>
    <property type="molecule type" value="Genomic_DNA"/>
</dbReference>
<protein>
    <recommendedName>
        <fullName evidence="4">Peroxin 11C</fullName>
    </recommendedName>
</protein>
<evidence type="ECO:0000256" key="1">
    <source>
        <dbReference type="SAM" id="MobiDB-lite"/>
    </source>
</evidence>
<comment type="caution">
    <text evidence="2">The sequence shown here is derived from an EMBL/GenBank/DDBJ whole genome shotgun (WGS) entry which is preliminary data.</text>
</comment>
<feature type="compositionally biased region" description="Low complexity" evidence="1">
    <location>
        <begin position="1"/>
        <end position="13"/>
    </location>
</feature>
<proteinExistence type="predicted"/>
<evidence type="ECO:0000313" key="2">
    <source>
        <dbReference type="EMBL" id="KAK7431821.1"/>
    </source>
</evidence>
<reference evidence="2 3" key="1">
    <citation type="journal article" date="2025" name="Microbiol. Resour. Announc.">
        <title>Draft genome sequences for Neonectria magnoliae and Neonectria punicea, canker pathogens of Liriodendron tulipifera and Acer saccharum in West Virginia.</title>
        <authorList>
            <person name="Petronek H.M."/>
            <person name="Kasson M.T."/>
            <person name="Metheny A.M."/>
            <person name="Stauder C.M."/>
            <person name="Lovett B."/>
            <person name="Lynch S.C."/>
            <person name="Garnas J.R."/>
            <person name="Kasson L.R."/>
            <person name="Stajich J.E."/>
        </authorList>
    </citation>
    <scope>NUCLEOTIDE SEQUENCE [LARGE SCALE GENOMIC DNA]</scope>
    <source>
        <strain evidence="2 3">NRRL 64651</strain>
    </source>
</reference>
<dbReference type="PANTHER" id="PTHR12652">
    <property type="entry name" value="PEROXISOMAL BIOGENESIS FACTOR 11"/>
    <property type="match status" value="1"/>
</dbReference>
<keyword evidence="3" id="KW-1185">Reference proteome</keyword>
<name>A0ABR1IGA0_9HYPO</name>
<gene>
    <name evidence="2" type="ORF">QQZ08_001762</name>
</gene>
<accession>A0ABR1IGA0</accession>
<feature type="compositionally biased region" description="Low complexity" evidence="1">
    <location>
        <begin position="25"/>
        <end position="36"/>
    </location>
</feature>
<sequence length="327" mass="35381">MTETATEAPAFEAQVPMSEPVVDDSPPAKSSGSVAAPAAASSKPAPFQIAAAIAAAPSSVDAFVHHLHRCLRTRGGTDTVLLFSAYSARLAAAILAILGRTALRQNARRLVELAFQLPPSSSLALSTAPAPPLATLALGLAKRLEAFVSMLSEWRTMNRLWGIMAMWLAVKDLLLRLSKPADVTETGEKAPKSSKFNTTIEVLQVISLTTYHIGEASAWFGGKDVIKLSPKAISRFATVSVRSWGAYVFMELLRLLVERKRRTVSEDVTVENEYKSDWFTKFTHTLAWAPLTIHWGYGNGFLPDIAVAALAAYPSAALMKDLWRSTA</sequence>
<feature type="region of interest" description="Disordered" evidence="1">
    <location>
        <begin position="1"/>
        <end position="36"/>
    </location>
</feature>
<dbReference type="Proteomes" id="UP001498421">
    <property type="component" value="Unassembled WGS sequence"/>
</dbReference>
<dbReference type="PANTHER" id="PTHR12652:SF25">
    <property type="entry name" value="MICROBODY (PEROXISOME) PROLIFERATION PROTEIN PEROXIN 11C (EUROFUNG)"/>
    <property type="match status" value="1"/>
</dbReference>
<evidence type="ECO:0008006" key="4">
    <source>
        <dbReference type="Google" id="ProtNLM"/>
    </source>
</evidence>
<organism evidence="2 3">
    <name type="scientific">Neonectria magnoliae</name>
    <dbReference type="NCBI Taxonomy" id="2732573"/>
    <lineage>
        <taxon>Eukaryota</taxon>
        <taxon>Fungi</taxon>
        <taxon>Dikarya</taxon>
        <taxon>Ascomycota</taxon>
        <taxon>Pezizomycotina</taxon>
        <taxon>Sordariomycetes</taxon>
        <taxon>Hypocreomycetidae</taxon>
        <taxon>Hypocreales</taxon>
        <taxon>Nectriaceae</taxon>
        <taxon>Neonectria</taxon>
    </lineage>
</organism>
<evidence type="ECO:0000313" key="3">
    <source>
        <dbReference type="Proteomes" id="UP001498421"/>
    </source>
</evidence>